<dbReference type="GeneID" id="118509255"/>
<organism evidence="1 2">
    <name type="scientific">Anopheles stephensi</name>
    <name type="common">Indo-Pakistan malaria mosquito</name>
    <dbReference type="NCBI Taxonomy" id="30069"/>
    <lineage>
        <taxon>Eukaryota</taxon>
        <taxon>Metazoa</taxon>
        <taxon>Ecdysozoa</taxon>
        <taxon>Arthropoda</taxon>
        <taxon>Hexapoda</taxon>
        <taxon>Insecta</taxon>
        <taxon>Pterygota</taxon>
        <taxon>Neoptera</taxon>
        <taxon>Endopterygota</taxon>
        <taxon>Diptera</taxon>
        <taxon>Nematocera</taxon>
        <taxon>Culicoidea</taxon>
        <taxon>Culicidae</taxon>
        <taxon>Anophelinae</taxon>
        <taxon>Anopheles</taxon>
    </lineage>
</organism>
<dbReference type="Proteomes" id="UP000076408">
    <property type="component" value="Unassembled WGS sequence"/>
</dbReference>
<name>A0A182YSQ9_ANOST</name>
<evidence type="ECO:0008006" key="3">
    <source>
        <dbReference type="Google" id="ProtNLM"/>
    </source>
</evidence>
<reference evidence="1" key="2">
    <citation type="submission" date="2020-05" db="UniProtKB">
        <authorList>
            <consortium name="EnsemblMetazoa"/>
        </authorList>
    </citation>
    <scope>IDENTIFICATION</scope>
    <source>
        <strain evidence="1">Indian</strain>
    </source>
</reference>
<evidence type="ECO:0000313" key="1">
    <source>
        <dbReference type="EnsemblMetazoa" id="ASTEI11495-PA"/>
    </source>
</evidence>
<dbReference type="KEGG" id="aste:118509255"/>
<dbReference type="RefSeq" id="XP_035905483.1">
    <property type="nucleotide sequence ID" value="XM_036049590.1"/>
</dbReference>
<dbReference type="VEuPathDB" id="VectorBase:ASTEI20_041810"/>
<proteinExistence type="predicted"/>
<evidence type="ECO:0000313" key="2">
    <source>
        <dbReference type="Proteomes" id="UP000076408"/>
    </source>
</evidence>
<dbReference type="AlphaFoldDB" id="A0A182YSQ9"/>
<sequence length="183" mass="20513">MATLACLLRQVLFSVVLLLLLNLAKGEFALQFGESFKPCPDAPEESLMLDLSELQVIPDENDSMVLNGKVRLNRALESPIEINIYTKRLEQGDWNDGLLGRKVLDICPLLQVSTEPWFVITSVMGKKDCPFPEGHEESFEMLPVGDFGIEIPPEFVGDWKAFFEVTSHGQMSCMMAEFSIVEV</sequence>
<dbReference type="VEuPathDB" id="VectorBase:ASTEI11495"/>
<dbReference type="OMA" id="QVSTEPW"/>
<accession>A0A182YSQ9</accession>
<keyword evidence="2" id="KW-1185">Reference proteome</keyword>
<reference evidence="2" key="1">
    <citation type="journal article" date="2014" name="Genome Biol.">
        <title>Genome analysis of a major urban malaria vector mosquito, Anopheles stephensi.</title>
        <authorList>
            <person name="Jiang X."/>
            <person name="Peery A."/>
            <person name="Hall A.B."/>
            <person name="Sharma A."/>
            <person name="Chen X.G."/>
            <person name="Waterhouse R.M."/>
            <person name="Komissarov A."/>
            <person name="Riehle M.M."/>
            <person name="Shouche Y."/>
            <person name="Sharakhova M.V."/>
            <person name="Lawson D."/>
            <person name="Pakpour N."/>
            <person name="Arensburger P."/>
            <person name="Davidson V.L."/>
            <person name="Eiglmeier K."/>
            <person name="Emrich S."/>
            <person name="George P."/>
            <person name="Kennedy R.C."/>
            <person name="Mane S.P."/>
            <person name="Maslen G."/>
            <person name="Oringanje C."/>
            <person name="Qi Y."/>
            <person name="Settlage R."/>
            <person name="Tojo M."/>
            <person name="Tubio J.M."/>
            <person name="Unger M.F."/>
            <person name="Wang B."/>
            <person name="Vernick K.D."/>
            <person name="Ribeiro J.M."/>
            <person name="James A.A."/>
            <person name="Michel K."/>
            <person name="Riehle M.A."/>
            <person name="Luckhart S."/>
            <person name="Sharakhov I.V."/>
            <person name="Tu Z."/>
        </authorList>
    </citation>
    <scope>NUCLEOTIDE SEQUENCE [LARGE SCALE GENOMIC DNA]</scope>
    <source>
        <strain evidence="2">Indian</strain>
    </source>
</reference>
<dbReference type="EnsemblMetazoa" id="ASTEI11495-RA">
    <property type="protein sequence ID" value="ASTEI11495-PA"/>
    <property type="gene ID" value="ASTEI11495"/>
</dbReference>
<dbReference type="VEuPathDB" id="VectorBase:ASTE002806"/>
<protein>
    <recommendedName>
        <fullName evidence="3">MD-2-related lipid-recognition domain-containing protein</fullName>
    </recommendedName>
</protein>
<dbReference type="OrthoDB" id="7724124at2759"/>